<dbReference type="SUPFAM" id="SSF69786">
    <property type="entry name" value="YggU-like"/>
    <property type="match status" value="1"/>
</dbReference>
<evidence type="ECO:0000256" key="1">
    <source>
        <dbReference type="ARBA" id="ARBA00010364"/>
    </source>
</evidence>
<dbReference type="InterPro" id="IPR003746">
    <property type="entry name" value="DUF167"/>
</dbReference>
<dbReference type="HAMAP" id="MF_00634">
    <property type="entry name" value="UPF0235"/>
    <property type="match status" value="1"/>
</dbReference>
<dbReference type="SMART" id="SM01152">
    <property type="entry name" value="DUF167"/>
    <property type="match status" value="1"/>
</dbReference>
<dbReference type="PANTHER" id="PTHR13420">
    <property type="entry name" value="UPF0235 PROTEIN C15ORF40"/>
    <property type="match status" value="1"/>
</dbReference>
<dbReference type="InterPro" id="IPR036591">
    <property type="entry name" value="YggU-like_sf"/>
</dbReference>
<accession>A0A450YL55</accession>
<proteinExistence type="inferred from homology"/>
<dbReference type="AlphaFoldDB" id="A0A450YL55"/>
<comment type="similarity">
    <text evidence="1 2">Belongs to the UPF0235 family.</text>
</comment>
<dbReference type="Gene3D" id="3.30.1200.10">
    <property type="entry name" value="YggU-like"/>
    <property type="match status" value="1"/>
</dbReference>
<reference evidence="3" key="1">
    <citation type="submission" date="2019-02" db="EMBL/GenBank/DDBJ databases">
        <authorList>
            <person name="Gruber-Vodicka R. H."/>
            <person name="Seah K. B. B."/>
        </authorList>
    </citation>
    <scope>NUCLEOTIDE SEQUENCE</scope>
    <source>
        <strain evidence="3">BECK_BZ125</strain>
    </source>
</reference>
<evidence type="ECO:0000256" key="2">
    <source>
        <dbReference type="HAMAP-Rule" id="MF_00634"/>
    </source>
</evidence>
<evidence type="ECO:0000313" key="3">
    <source>
        <dbReference type="EMBL" id="VFK42272.1"/>
    </source>
</evidence>
<gene>
    <name evidence="3" type="ORF">BECKTC1821E_GA0114239_10187</name>
</gene>
<dbReference type="EMBL" id="CAADFT010000018">
    <property type="protein sequence ID" value="VFK42272.1"/>
    <property type="molecule type" value="Genomic_DNA"/>
</dbReference>
<organism evidence="3">
    <name type="scientific">Candidatus Kentrum sp. TC</name>
    <dbReference type="NCBI Taxonomy" id="2126339"/>
    <lineage>
        <taxon>Bacteria</taxon>
        <taxon>Pseudomonadati</taxon>
        <taxon>Pseudomonadota</taxon>
        <taxon>Gammaproteobacteria</taxon>
        <taxon>Candidatus Kentrum</taxon>
    </lineage>
</organism>
<dbReference type="GO" id="GO:0005737">
    <property type="term" value="C:cytoplasm"/>
    <property type="evidence" value="ECO:0007669"/>
    <property type="project" value="TreeGrafter"/>
</dbReference>
<sequence>MRKRAVWAGDSRIVRVAGKHIRVPMTWFRQEQDTLILEIRVQPRASRNEIVGIENDRLKLRVTGAPVDGKGNEGIIRLIAKEFRVPKSSLTVLAGARSRNKRVAVRSPRVYPDWMKISIQSGEIPRASNIGP</sequence>
<dbReference type="PANTHER" id="PTHR13420:SF7">
    <property type="entry name" value="UPF0235 PROTEIN C15ORF40"/>
    <property type="match status" value="1"/>
</dbReference>
<dbReference type="Pfam" id="PF02594">
    <property type="entry name" value="DUF167"/>
    <property type="match status" value="1"/>
</dbReference>
<name>A0A450YL55_9GAMM</name>
<dbReference type="NCBIfam" id="TIGR00251">
    <property type="entry name" value="DUF167 family protein"/>
    <property type="match status" value="1"/>
</dbReference>
<protein>
    <recommendedName>
        <fullName evidence="2">UPF0235 protein BECKTC1821E_GA0114239_10187</fullName>
    </recommendedName>
</protein>